<reference evidence="2" key="1">
    <citation type="journal article" date="2014" name="Front. Microbiol.">
        <title>High frequency of phylogenetically diverse reductive dehalogenase-homologous genes in deep subseafloor sedimentary metagenomes.</title>
        <authorList>
            <person name="Kawai M."/>
            <person name="Futagami T."/>
            <person name="Toyoda A."/>
            <person name="Takaki Y."/>
            <person name="Nishi S."/>
            <person name="Hori S."/>
            <person name="Arai W."/>
            <person name="Tsubouchi T."/>
            <person name="Morono Y."/>
            <person name="Uchiyama I."/>
            <person name="Ito T."/>
            <person name="Fujiyama A."/>
            <person name="Inagaki F."/>
            <person name="Takami H."/>
        </authorList>
    </citation>
    <scope>NUCLEOTIDE SEQUENCE</scope>
    <source>
        <strain evidence="2">Expedition CK06-06</strain>
    </source>
</reference>
<comment type="caution">
    <text evidence="2">The sequence shown here is derived from an EMBL/GenBank/DDBJ whole genome shotgun (WGS) entry which is preliminary data.</text>
</comment>
<sequence length="102" mass="11087">MINVDDPHGKELANRTKAKILSYAIDRPADITGEIKQMSLEGTMFRLETPRGKVNIKTGLIGRFNVYNLLGATGVGLAMGIGLETIKSAIAEFKGVERKIRG</sequence>
<feature type="domain" description="Mur ligase central" evidence="1">
    <location>
        <begin position="2"/>
        <end position="75"/>
    </location>
</feature>
<dbReference type="EMBL" id="BARU01035520">
    <property type="protein sequence ID" value="GAH81503.1"/>
    <property type="molecule type" value="Genomic_DNA"/>
</dbReference>
<evidence type="ECO:0000313" key="2">
    <source>
        <dbReference type="EMBL" id="GAH81503.1"/>
    </source>
</evidence>
<dbReference type="Gene3D" id="3.40.1190.10">
    <property type="entry name" value="Mur-like, catalytic domain"/>
    <property type="match status" value="1"/>
</dbReference>
<dbReference type="AlphaFoldDB" id="X1KHG3"/>
<protein>
    <recommendedName>
        <fullName evidence="1">Mur ligase central domain-containing protein</fullName>
    </recommendedName>
</protein>
<dbReference type="GO" id="GO:0016881">
    <property type="term" value="F:acid-amino acid ligase activity"/>
    <property type="evidence" value="ECO:0007669"/>
    <property type="project" value="InterPro"/>
</dbReference>
<dbReference type="PANTHER" id="PTHR23135:SF4">
    <property type="entry name" value="UDP-N-ACETYLMURAMOYL-L-ALANYL-D-GLUTAMATE--2,6-DIAMINOPIMELATE LIGASE MURE HOMOLOG, CHLOROPLASTIC"/>
    <property type="match status" value="1"/>
</dbReference>
<evidence type="ECO:0000259" key="1">
    <source>
        <dbReference type="Pfam" id="PF08245"/>
    </source>
</evidence>
<dbReference type="PANTHER" id="PTHR23135">
    <property type="entry name" value="MUR LIGASE FAMILY MEMBER"/>
    <property type="match status" value="1"/>
</dbReference>
<accession>X1KHG3</accession>
<proteinExistence type="predicted"/>
<gene>
    <name evidence="2" type="ORF">S03H2_55588</name>
</gene>
<dbReference type="Pfam" id="PF08245">
    <property type="entry name" value="Mur_ligase_M"/>
    <property type="match status" value="1"/>
</dbReference>
<name>X1KHG3_9ZZZZ</name>
<dbReference type="SUPFAM" id="SSF53623">
    <property type="entry name" value="MurD-like peptide ligases, catalytic domain"/>
    <property type="match status" value="1"/>
</dbReference>
<feature type="non-terminal residue" evidence="2">
    <location>
        <position position="102"/>
    </location>
</feature>
<dbReference type="GO" id="GO:0005524">
    <property type="term" value="F:ATP binding"/>
    <property type="evidence" value="ECO:0007669"/>
    <property type="project" value="InterPro"/>
</dbReference>
<dbReference type="InterPro" id="IPR036565">
    <property type="entry name" value="Mur-like_cat_sf"/>
</dbReference>
<organism evidence="2">
    <name type="scientific">marine sediment metagenome</name>
    <dbReference type="NCBI Taxonomy" id="412755"/>
    <lineage>
        <taxon>unclassified sequences</taxon>
        <taxon>metagenomes</taxon>
        <taxon>ecological metagenomes</taxon>
    </lineage>
</organism>
<dbReference type="InterPro" id="IPR013221">
    <property type="entry name" value="Mur_ligase_cen"/>
</dbReference>